<proteinExistence type="predicted"/>
<organism evidence="1 2">
    <name type="scientific">Candidatus Ligilactobacillus excrementigallinarum</name>
    <dbReference type="NCBI Taxonomy" id="2838641"/>
    <lineage>
        <taxon>Bacteria</taxon>
        <taxon>Bacillati</taxon>
        <taxon>Bacillota</taxon>
        <taxon>Bacilli</taxon>
        <taxon>Lactobacillales</taxon>
        <taxon>Lactobacillaceae</taxon>
        <taxon>Ligilactobacillus</taxon>
    </lineage>
</organism>
<protein>
    <submittedName>
        <fullName evidence="1">Uncharacterized protein</fullName>
    </submittedName>
</protein>
<reference evidence="1" key="1">
    <citation type="journal article" date="2021" name="PeerJ">
        <title>Extensive microbial diversity within the chicken gut microbiome revealed by metagenomics and culture.</title>
        <authorList>
            <person name="Gilroy R."/>
            <person name="Ravi A."/>
            <person name="Getino M."/>
            <person name="Pursley I."/>
            <person name="Horton D.L."/>
            <person name="Alikhan N.F."/>
            <person name="Baker D."/>
            <person name="Gharbi K."/>
            <person name="Hall N."/>
            <person name="Watson M."/>
            <person name="Adriaenssens E.M."/>
            <person name="Foster-Nyarko E."/>
            <person name="Jarju S."/>
            <person name="Secka A."/>
            <person name="Antonio M."/>
            <person name="Oren A."/>
            <person name="Chaudhuri R.R."/>
            <person name="La Ragione R."/>
            <person name="Hildebrand F."/>
            <person name="Pallen M.J."/>
        </authorList>
    </citation>
    <scope>NUCLEOTIDE SEQUENCE</scope>
    <source>
        <strain evidence="1">6627</strain>
    </source>
</reference>
<dbReference type="Proteomes" id="UP000823963">
    <property type="component" value="Unassembled WGS sequence"/>
</dbReference>
<name>A0A9D1UX46_9LACO</name>
<sequence length="45" mass="5394">MSQPQLQLLFNRKISKILQILKTIISVKKITFYNDFRTTYYLGLD</sequence>
<comment type="caution">
    <text evidence="1">The sequence shown here is derived from an EMBL/GenBank/DDBJ whole genome shotgun (WGS) entry which is preliminary data.</text>
</comment>
<evidence type="ECO:0000313" key="1">
    <source>
        <dbReference type="EMBL" id="HIX02014.1"/>
    </source>
</evidence>
<accession>A0A9D1UX46</accession>
<gene>
    <name evidence="1" type="ORF">H9861_04590</name>
</gene>
<dbReference type="AlphaFoldDB" id="A0A9D1UX46"/>
<dbReference type="EMBL" id="DXFP01000040">
    <property type="protein sequence ID" value="HIX02014.1"/>
    <property type="molecule type" value="Genomic_DNA"/>
</dbReference>
<evidence type="ECO:0000313" key="2">
    <source>
        <dbReference type="Proteomes" id="UP000823963"/>
    </source>
</evidence>
<reference evidence="1" key="2">
    <citation type="submission" date="2021-04" db="EMBL/GenBank/DDBJ databases">
        <authorList>
            <person name="Gilroy R."/>
        </authorList>
    </citation>
    <scope>NUCLEOTIDE SEQUENCE</scope>
    <source>
        <strain evidence="1">6627</strain>
    </source>
</reference>